<dbReference type="AlphaFoldDB" id="A0A4C1UUA8"/>
<reference evidence="1 2" key="1">
    <citation type="journal article" date="2019" name="Commun. Biol.">
        <title>The bagworm genome reveals a unique fibroin gene that provides high tensile strength.</title>
        <authorList>
            <person name="Kono N."/>
            <person name="Nakamura H."/>
            <person name="Ohtoshi R."/>
            <person name="Tomita M."/>
            <person name="Numata K."/>
            <person name="Arakawa K."/>
        </authorList>
    </citation>
    <scope>NUCLEOTIDE SEQUENCE [LARGE SCALE GENOMIC DNA]</scope>
</reference>
<gene>
    <name evidence="1" type="ORF">EVAR_94650_1</name>
</gene>
<proteinExistence type="predicted"/>
<name>A0A4C1UUA8_EUMVA</name>
<evidence type="ECO:0000313" key="2">
    <source>
        <dbReference type="Proteomes" id="UP000299102"/>
    </source>
</evidence>
<comment type="caution">
    <text evidence="1">The sequence shown here is derived from an EMBL/GenBank/DDBJ whole genome shotgun (WGS) entry which is preliminary data.</text>
</comment>
<dbReference type="EMBL" id="BGZK01000224">
    <property type="protein sequence ID" value="GBP29810.1"/>
    <property type="molecule type" value="Genomic_DNA"/>
</dbReference>
<evidence type="ECO:0000313" key="1">
    <source>
        <dbReference type="EMBL" id="GBP29810.1"/>
    </source>
</evidence>
<dbReference type="Proteomes" id="UP000299102">
    <property type="component" value="Unassembled WGS sequence"/>
</dbReference>
<organism evidence="1 2">
    <name type="scientific">Eumeta variegata</name>
    <name type="common">Bagworm moth</name>
    <name type="synonym">Eumeta japonica</name>
    <dbReference type="NCBI Taxonomy" id="151549"/>
    <lineage>
        <taxon>Eukaryota</taxon>
        <taxon>Metazoa</taxon>
        <taxon>Ecdysozoa</taxon>
        <taxon>Arthropoda</taxon>
        <taxon>Hexapoda</taxon>
        <taxon>Insecta</taxon>
        <taxon>Pterygota</taxon>
        <taxon>Neoptera</taxon>
        <taxon>Endopterygota</taxon>
        <taxon>Lepidoptera</taxon>
        <taxon>Glossata</taxon>
        <taxon>Ditrysia</taxon>
        <taxon>Tineoidea</taxon>
        <taxon>Psychidae</taxon>
        <taxon>Oiketicinae</taxon>
        <taxon>Eumeta</taxon>
    </lineage>
</organism>
<protein>
    <submittedName>
        <fullName evidence="1">Uncharacterized protein</fullName>
    </submittedName>
</protein>
<keyword evidence="2" id="KW-1185">Reference proteome</keyword>
<sequence>MDNLDSHLENLDSTVPSVDAAQPILLWRLKLRKPRARGGQNSSPSRNFKDMTTSAEQFQAYRINCWTTELGSESFTFAMRIR</sequence>
<accession>A0A4C1UUA8</accession>